<name>A0AA41UNY5_9BACT</name>
<dbReference type="InterPro" id="IPR037522">
    <property type="entry name" value="HD_GYP_dom"/>
</dbReference>
<reference evidence="2" key="1">
    <citation type="submission" date="2022-04" db="EMBL/GenBank/DDBJ databases">
        <title>Desulfatitalea alkaliphila sp. nov., a novel anaerobic sulfate-reducing bacterium isolated from terrestrial mud volcano, Taman Peninsula, Russia.</title>
        <authorList>
            <person name="Khomyakova M.A."/>
            <person name="Merkel A.Y."/>
            <person name="Slobodkin A.I."/>
        </authorList>
    </citation>
    <scope>NUCLEOTIDE SEQUENCE</scope>
    <source>
        <strain evidence="2">M08but</strain>
    </source>
</reference>
<dbReference type="SMART" id="SM00471">
    <property type="entry name" value="HDc"/>
    <property type="match status" value="1"/>
</dbReference>
<dbReference type="Pfam" id="PF13487">
    <property type="entry name" value="HD_5"/>
    <property type="match status" value="1"/>
</dbReference>
<dbReference type="PANTHER" id="PTHR43155">
    <property type="entry name" value="CYCLIC DI-GMP PHOSPHODIESTERASE PA4108-RELATED"/>
    <property type="match status" value="1"/>
</dbReference>
<dbReference type="InterPro" id="IPR003607">
    <property type="entry name" value="HD/PDEase_dom"/>
</dbReference>
<proteinExistence type="predicted"/>
<evidence type="ECO:0000313" key="3">
    <source>
        <dbReference type="Proteomes" id="UP001165427"/>
    </source>
</evidence>
<dbReference type="CDD" id="cd00077">
    <property type="entry name" value="HDc"/>
    <property type="match status" value="1"/>
</dbReference>
<dbReference type="Proteomes" id="UP001165427">
    <property type="component" value="Unassembled WGS sequence"/>
</dbReference>
<feature type="domain" description="HD-GYP" evidence="1">
    <location>
        <begin position="216"/>
        <end position="416"/>
    </location>
</feature>
<dbReference type="RefSeq" id="WP_246903666.1">
    <property type="nucleotide sequence ID" value="NZ_JALJRB010000004.1"/>
</dbReference>
<organism evidence="2 3">
    <name type="scientific">Desulfatitalea alkaliphila</name>
    <dbReference type="NCBI Taxonomy" id="2929485"/>
    <lineage>
        <taxon>Bacteria</taxon>
        <taxon>Pseudomonadati</taxon>
        <taxon>Thermodesulfobacteriota</taxon>
        <taxon>Desulfobacteria</taxon>
        <taxon>Desulfobacterales</taxon>
        <taxon>Desulfosarcinaceae</taxon>
        <taxon>Desulfatitalea</taxon>
    </lineage>
</organism>
<gene>
    <name evidence="2" type="ORF">MRX98_05205</name>
</gene>
<dbReference type="PANTHER" id="PTHR43155:SF2">
    <property type="entry name" value="CYCLIC DI-GMP PHOSPHODIESTERASE PA4108"/>
    <property type="match status" value="1"/>
</dbReference>
<dbReference type="Gene3D" id="1.10.3210.10">
    <property type="entry name" value="Hypothetical protein af1432"/>
    <property type="match status" value="1"/>
</dbReference>
<comment type="caution">
    <text evidence="2">The sequence shown here is derived from an EMBL/GenBank/DDBJ whole genome shotgun (WGS) entry which is preliminary data.</text>
</comment>
<dbReference type="AlphaFoldDB" id="A0AA41UNY5"/>
<evidence type="ECO:0000259" key="1">
    <source>
        <dbReference type="PROSITE" id="PS51832"/>
    </source>
</evidence>
<dbReference type="EMBL" id="JALJRB010000004">
    <property type="protein sequence ID" value="MCJ8499963.1"/>
    <property type="molecule type" value="Genomic_DNA"/>
</dbReference>
<evidence type="ECO:0000313" key="2">
    <source>
        <dbReference type="EMBL" id="MCJ8499963.1"/>
    </source>
</evidence>
<dbReference type="PROSITE" id="PS51832">
    <property type="entry name" value="HD_GYP"/>
    <property type="match status" value="1"/>
</dbReference>
<sequence>MTETTQWTPGKAGEVLLNAIHSMTRITRLHSDNNDQLRHGAEKFTNLMAYLGKTDDRVTIRHTGGRFYFQESNLPIRPANHRLLTTMRRFLENRGIYGLQFQTPLPNVLPLQIIAFFRLIDQAIVQPSPAGWLAAQCEAQQWTWVAIEQKPPAAEDRSGRAMGAIGREDPMVRRKAHIRRSYAHALSAVKEVATKLSANQSVAMRHSVRLVQGMVDILAEDESLFLGISTIRIYDDYTYAHSINVAILSMCLGRRIGLSRSALERLGLCGLFHDLGKTAIPKEILNKRGKLTEAEFDLIKSHAVHSSRLILKLKAQRERKIRLLVPPFEHHMGYDHSGYPQTTAGPGITLFGRILTIADVYDAITSPRIYRARIMSPDRALAHMMERSGTHFDPILLKVFINMLGVYPVGTMVTLDTGELGIVVQPSADDTPTRPVVQLLQPAPPGGFDKGAIVSLAERREPDGPYRRNITQTMHPSCKGIQAAAFLLQ</sequence>
<keyword evidence="3" id="KW-1185">Reference proteome</keyword>
<accession>A0AA41UNY5</accession>
<dbReference type="SUPFAM" id="SSF109604">
    <property type="entry name" value="HD-domain/PDEase-like"/>
    <property type="match status" value="1"/>
</dbReference>
<protein>
    <submittedName>
        <fullName evidence="2">HD-GYP domain-containing protein</fullName>
    </submittedName>
</protein>